<proteinExistence type="predicted"/>
<protein>
    <recommendedName>
        <fullName evidence="3">Nuclear transport factor 2 family protein</fullName>
    </recommendedName>
</protein>
<accession>A0A7W5C2I6</accession>
<dbReference type="AlphaFoldDB" id="A0A7W5C2I6"/>
<dbReference type="Proteomes" id="UP000518605">
    <property type="component" value="Unassembled WGS sequence"/>
</dbReference>
<dbReference type="EMBL" id="JACHXW010000001">
    <property type="protein sequence ID" value="MBB3150018.1"/>
    <property type="molecule type" value="Genomic_DNA"/>
</dbReference>
<dbReference type="SUPFAM" id="SSF54427">
    <property type="entry name" value="NTF2-like"/>
    <property type="match status" value="1"/>
</dbReference>
<evidence type="ECO:0008006" key="3">
    <source>
        <dbReference type="Google" id="ProtNLM"/>
    </source>
</evidence>
<name>A0A7W5C2I6_9BACL</name>
<evidence type="ECO:0000313" key="2">
    <source>
        <dbReference type="Proteomes" id="UP000518605"/>
    </source>
</evidence>
<dbReference type="InterPro" id="IPR032710">
    <property type="entry name" value="NTF2-like_dom_sf"/>
</dbReference>
<keyword evidence="2" id="KW-1185">Reference proteome</keyword>
<gene>
    <name evidence="1" type="ORF">FHS16_000050</name>
</gene>
<dbReference type="RefSeq" id="WP_183557229.1">
    <property type="nucleotide sequence ID" value="NZ_CBCSLB010000001.1"/>
</dbReference>
<sequence>MNTNNRPAFLDLLADDVILTSTFLKGSIAGRASVIHIIQTVVSYYTSLSRSFHDSLDNREFIEYDAELLGGLALHGMIAMTKNDDGMISRLSVTQSPIESVLWLSTELGKKLSTDYGNDVFL</sequence>
<organism evidence="1 2">
    <name type="scientific">Paenibacillus endophyticus</name>
    <dbReference type="NCBI Taxonomy" id="1294268"/>
    <lineage>
        <taxon>Bacteria</taxon>
        <taxon>Bacillati</taxon>
        <taxon>Bacillota</taxon>
        <taxon>Bacilli</taxon>
        <taxon>Bacillales</taxon>
        <taxon>Paenibacillaceae</taxon>
        <taxon>Paenibacillus</taxon>
    </lineage>
</organism>
<reference evidence="1 2" key="1">
    <citation type="submission" date="2020-08" db="EMBL/GenBank/DDBJ databases">
        <title>Genomic Encyclopedia of Type Strains, Phase III (KMG-III): the genomes of soil and plant-associated and newly described type strains.</title>
        <authorList>
            <person name="Whitman W."/>
        </authorList>
    </citation>
    <scope>NUCLEOTIDE SEQUENCE [LARGE SCALE GENOMIC DNA]</scope>
    <source>
        <strain evidence="1 2">CECT 8234</strain>
    </source>
</reference>
<dbReference type="Gene3D" id="3.10.450.50">
    <property type="match status" value="1"/>
</dbReference>
<comment type="caution">
    <text evidence="1">The sequence shown here is derived from an EMBL/GenBank/DDBJ whole genome shotgun (WGS) entry which is preliminary data.</text>
</comment>
<evidence type="ECO:0000313" key="1">
    <source>
        <dbReference type="EMBL" id="MBB3150018.1"/>
    </source>
</evidence>